<dbReference type="Pfam" id="PF13671">
    <property type="entry name" value="AAA_33"/>
    <property type="match status" value="1"/>
</dbReference>
<dbReference type="CTD" id="10443"/>
<dbReference type="AlphaFoldDB" id="A0A8B7VKA3"/>
<evidence type="ECO:0000256" key="4">
    <source>
        <dbReference type="SAM" id="MobiDB-lite"/>
    </source>
</evidence>
<dbReference type="FunFam" id="3.40.50.300:FF:000620">
    <property type="entry name" value="NEDD4-binding protein 2 isoform X1"/>
    <property type="match status" value="1"/>
</dbReference>
<dbReference type="InterPro" id="IPR026302">
    <property type="entry name" value="NEDD4-bd_p2"/>
</dbReference>
<feature type="region of interest" description="Disordered" evidence="4">
    <location>
        <begin position="180"/>
        <end position="201"/>
    </location>
</feature>
<protein>
    <recommendedName>
        <fullName evidence="2">NEDD4-binding protein 2-like 2</fullName>
    </recommendedName>
    <alternativeName>
        <fullName evidence="3">Phosphonoformate immuno-associated protein 5 homolog</fullName>
    </alternativeName>
</protein>
<evidence type="ECO:0000256" key="3">
    <source>
        <dbReference type="ARBA" id="ARBA00083616"/>
    </source>
</evidence>
<sequence>MPYAETEAKFLGPGEELTSEPCYKKLKTTVETYVFPHHRSSDFHKIQPRTENNWVVIIDDKGQRHPQEDKTKTTDLLKPLHDEMPGNGRDVIESIGSRVLQDGNPPLVSTDDEIYSTSKAFIGPIYKPPGKKKCNARRKEIDTLSDINGKGRGEEKQKFNSKKSEIDTELSQFYKEIQELENEKDDSESSCKEPEPSQEQVIPYQGYNNDVLKSDEENKDLSNAFQSYCGYQQYVGNEPSQYPFHEQVIPTFCDPSFTSLRPEWQSVHPFIIPHDPPLPSYHLNIQRFSAPPNPPQIPAQDDSHIQNGYYVNSCHDNWNCLTFDQNNEYNDYSENSSVHPSRNGYSMQDGYVTDSFCEIRECWKDPYMDRFVDQQLQEEKLNKLQKLLILLRGLPGSGKTTLSRILLGQSRDGIVFSTDDYFHHQDGYRYNVNQLGDAHDWNQNRAKQAIDQGRSPVIIDNTNTQAWEMKPYVEMAIGKGYRVEFHEPETWWKFDPEELEKRNKHGVSRKKIAQMLDRYEYQMSISIVMNSVEPPQKSTQRPPPPQGRPRERLLKKMGHRLSQTKQKRNRKKNRKYNNLSEIMDENSLETLCYLTPGDQHPLQSEKEDFEETKTGCSFTGGLQNEFGDFVNVCKEKSWKNIDPEDSFKNVKSAVELDNTSKNCFPKEDDGLFLTLSSMPNESSFICPTGTQNFSWITRDDCSGMEVEKHMGDRYNLALDAQDLFAETPCSVMQKTEVVDQRLPSEPVLCHQHRSRTSQKVLREEQGVQTTRNNYWAFFTTNLSDEELQLGSERQSYFGSWPEGPHKFVCEQRPKKDRSCKLACPDSKEQLIKLISTSEGTSVPGNSPEILIEEKLLIENEDLSLTTETIDPFREPETNNFVSCLHQLDESTESNKRRQKRIFNLAPNFSLLGQSHISAKDREEHFLLSENHGLNIILGEGKHRISEITNTPEKKQKIMTFDHHPLYFYLDIINDSFLMKGEQFYSLYLSLNRLGHAVYFYKNPVPSLVLHYISSFWMVSCTSKKTFLTFKSQTIIGNRLNDIEFISSENLSSQPDTLCCLKATSDTQFLNERTGEKMKSCEESKPLQYLPTEDHQDLRSIDFNPLWLPLSQGFAFQLVKLFGAPGVPMETLLPDDYMIPLDWKTLKMIYLQWKMSVEKRQKNKKNTLK</sequence>
<name>A0A8B7VKA3_CASCN</name>
<accession>A0A8B7VKA3</accession>
<dbReference type="PANTHER" id="PTHR13308:SF23">
    <property type="entry name" value="NEDD4-BINDING PROTEIN 2-LIKE 2"/>
    <property type="match status" value="1"/>
</dbReference>
<evidence type="ECO:0000313" key="5">
    <source>
        <dbReference type="Proteomes" id="UP001732720"/>
    </source>
</evidence>
<dbReference type="GO" id="GO:0005634">
    <property type="term" value="C:nucleus"/>
    <property type="evidence" value="ECO:0007669"/>
    <property type="project" value="TreeGrafter"/>
</dbReference>
<keyword evidence="1" id="KW-0175">Coiled coil</keyword>
<dbReference type="SUPFAM" id="SSF52540">
    <property type="entry name" value="P-loop containing nucleoside triphosphate hydrolases"/>
    <property type="match status" value="1"/>
</dbReference>
<keyword evidence="5" id="KW-1185">Reference proteome</keyword>
<dbReference type="GO" id="GO:0003714">
    <property type="term" value="F:transcription corepressor activity"/>
    <property type="evidence" value="ECO:0007669"/>
    <property type="project" value="TreeGrafter"/>
</dbReference>
<feature type="region of interest" description="Disordered" evidence="4">
    <location>
        <begin position="531"/>
        <end position="577"/>
    </location>
</feature>
<dbReference type="RefSeq" id="XP_020032431.1">
    <property type="nucleotide sequence ID" value="XM_020176842.2"/>
</dbReference>
<dbReference type="PANTHER" id="PTHR13308">
    <property type="entry name" value="NEDD4-BINDING PROTEIN 2-LIKE 1"/>
    <property type="match status" value="1"/>
</dbReference>
<dbReference type="Gene3D" id="3.40.50.300">
    <property type="entry name" value="P-loop containing nucleotide triphosphate hydrolases"/>
    <property type="match status" value="1"/>
</dbReference>
<dbReference type="Proteomes" id="UP001732720">
    <property type="component" value="Chromosome 10"/>
</dbReference>
<reference evidence="6" key="1">
    <citation type="submission" date="2025-08" db="UniProtKB">
        <authorList>
            <consortium name="RefSeq"/>
        </authorList>
    </citation>
    <scope>IDENTIFICATION</scope>
    <source>
        <tissue evidence="6">Leukocyte</tissue>
    </source>
</reference>
<evidence type="ECO:0000256" key="2">
    <source>
        <dbReference type="ARBA" id="ARBA00071462"/>
    </source>
</evidence>
<dbReference type="InterPro" id="IPR027417">
    <property type="entry name" value="P-loop_NTPase"/>
</dbReference>
<evidence type="ECO:0000256" key="1">
    <source>
        <dbReference type="ARBA" id="ARBA00023054"/>
    </source>
</evidence>
<dbReference type="RefSeq" id="XP_020032431.1">
    <property type="nucleotide sequence ID" value="XM_020176842.1"/>
</dbReference>
<proteinExistence type="predicted"/>
<dbReference type="GO" id="GO:0000122">
    <property type="term" value="P:negative regulation of transcription by RNA polymerase II"/>
    <property type="evidence" value="ECO:0007669"/>
    <property type="project" value="TreeGrafter"/>
</dbReference>
<feature type="compositionally biased region" description="Basic residues" evidence="4">
    <location>
        <begin position="565"/>
        <end position="575"/>
    </location>
</feature>
<dbReference type="KEGG" id="ccan:109694715"/>
<dbReference type="GeneID" id="109694715"/>
<dbReference type="OrthoDB" id="3231855at2759"/>
<organism evidence="6">
    <name type="scientific">Castor canadensis</name>
    <name type="common">American beaver</name>
    <dbReference type="NCBI Taxonomy" id="51338"/>
    <lineage>
        <taxon>Eukaryota</taxon>
        <taxon>Metazoa</taxon>
        <taxon>Chordata</taxon>
        <taxon>Craniata</taxon>
        <taxon>Vertebrata</taxon>
        <taxon>Euteleostomi</taxon>
        <taxon>Mammalia</taxon>
        <taxon>Eutheria</taxon>
        <taxon>Euarchontoglires</taxon>
        <taxon>Glires</taxon>
        <taxon>Rodentia</taxon>
        <taxon>Castorimorpha</taxon>
        <taxon>Castoridae</taxon>
        <taxon>Castor</taxon>
    </lineage>
</organism>
<gene>
    <name evidence="6" type="primary">N4bp2l2</name>
</gene>
<evidence type="ECO:0000313" key="6">
    <source>
        <dbReference type="RefSeq" id="XP_020032431.1"/>
    </source>
</evidence>